<dbReference type="Pfam" id="PF11827">
    <property type="entry name" value="DUF3347"/>
    <property type="match status" value="1"/>
</dbReference>
<reference evidence="4 5" key="1">
    <citation type="submission" date="2019-09" db="EMBL/GenBank/DDBJ databases">
        <title>Genome sequence of Adhaeribacter sp. M2.</title>
        <authorList>
            <person name="Srinivasan S."/>
        </authorList>
    </citation>
    <scope>NUCLEOTIDE SEQUENCE [LARGE SCALE GENOMIC DNA]</scope>
    <source>
        <strain evidence="4 5">M2</strain>
    </source>
</reference>
<sequence>MKALILSFAFSTIFLTSCNADSPKNQVTKSDQSQKTEVAKPNETPAQSEVSIKGIVDAYIKVKNALAKDNDKLAASGGKELVNAIQNFNKSALTPEQAKTYADIEEDAKEHAEHISTNAGNLKHQREHFETLSQDVYQLVKTFGTSQPLYYDHCPMYNKNKGGYWVSESKAIQNPYLGKSMPTCGVVKEELK</sequence>
<feature type="domain" description="DUF3347" evidence="3">
    <location>
        <begin position="55"/>
        <end position="147"/>
    </location>
</feature>
<evidence type="ECO:0000256" key="2">
    <source>
        <dbReference type="SAM" id="SignalP"/>
    </source>
</evidence>
<keyword evidence="2" id="KW-0732">Signal</keyword>
<gene>
    <name evidence="4" type="ORF">F0P94_07215</name>
</gene>
<comment type="caution">
    <text evidence="4">The sequence shown here is derived from an EMBL/GenBank/DDBJ whole genome shotgun (WGS) entry which is preliminary data.</text>
</comment>
<dbReference type="Proteomes" id="UP000326570">
    <property type="component" value="Unassembled WGS sequence"/>
</dbReference>
<organism evidence="4 5">
    <name type="scientific">Adhaeribacter soli</name>
    <dbReference type="NCBI Taxonomy" id="2607655"/>
    <lineage>
        <taxon>Bacteria</taxon>
        <taxon>Pseudomonadati</taxon>
        <taxon>Bacteroidota</taxon>
        <taxon>Cytophagia</taxon>
        <taxon>Cytophagales</taxon>
        <taxon>Hymenobacteraceae</taxon>
        <taxon>Adhaeribacter</taxon>
    </lineage>
</organism>
<dbReference type="EMBL" id="VTWT01000003">
    <property type="protein sequence ID" value="KAA9340130.1"/>
    <property type="molecule type" value="Genomic_DNA"/>
</dbReference>
<feature type="chain" id="PRO_5025005331" evidence="2">
    <location>
        <begin position="21"/>
        <end position="192"/>
    </location>
</feature>
<dbReference type="AlphaFoldDB" id="A0A5N1J0H6"/>
<evidence type="ECO:0000256" key="1">
    <source>
        <dbReference type="SAM" id="MobiDB-lite"/>
    </source>
</evidence>
<feature type="signal peptide" evidence="2">
    <location>
        <begin position="1"/>
        <end position="20"/>
    </location>
</feature>
<evidence type="ECO:0000313" key="4">
    <source>
        <dbReference type="EMBL" id="KAA9340130.1"/>
    </source>
</evidence>
<dbReference type="InterPro" id="IPR021782">
    <property type="entry name" value="DUF3347"/>
</dbReference>
<accession>A0A5N1J0H6</accession>
<feature type="region of interest" description="Disordered" evidence="1">
    <location>
        <begin position="23"/>
        <end position="46"/>
    </location>
</feature>
<evidence type="ECO:0000259" key="3">
    <source>
        <dbReference type="Pfam" id="PF11827"/>
    </source>
</evidence>
<dbReference type="PROSITE" id="PS51257">
    <property type="entry name" value="PROKAR_LIPOPROTEIN"/>
    <property type="match status" value="1"/>
</dbReference>
<proteinExistence type="predicted"/>
<name>A0A5N1J0H6_9BACT</name>
<protein>
    <submittedName>
        <fullName evidence="4">DUF3347 domain-containing protein</fullName>
    </submittedName>
</protein>
<evidence type="ECO:0000313" key="5">
    <source>
        <dbReference type="Proteomes" id="UP000326570"/>
    </source>
</evidence>
<keyword evidence="5" id="KW-1185">Reference proteome</keyword>